<dbReference type="Proteomes" id="UP000231162">
    <property type="component" value="Unassembled WGS sequence"/>
</dbReference>
<protein>
    <submittedName>
        <fullName evidence="1">Uncharacterized protein</fullName>
    </submittedName>
</protein>
<proteinExistence type="predicted"/>
<gene>
    <name evidence="1" type="ORF">COT79_01375</name>
</gene>
<name>A0A2M6R8V5_9BACT</name>
<evidence type="ECO:0000313" key="2">
    <source>
        <dbReference type="Proteomes" id="UP000231162"/>
    </source>
</evidence>
<comment type="caution">
    <text evidence="1">The sequence shown here is derived from an EMBL/GenBank/DDBJ whole genome shotgun (WGS) entry which is preliminary data.</text>
</comment>
<sequence length="127" mass="13928">MDIKPLGTGQPTPELRDRADLPLEDQLAQSKAQLDQARDHFYNTPGTPQKEAIADGMRAGGYGQETVTTPKQKEAHEIVASLWDKLPAMASDLVREALDLSQEKNKNMPRTLMITVNTNQTGINGVS</sequence>
<dbReference type="AlphaFoldDB" id="A0A2M6R8V5"/>
<dbReference type="EMBL" id="PEZX01000022">
    <property type="protein sequence ID" value="PIS07028.1"/>
    <property type="molecule type" value="Genomic_DNA"/>
</dbReference>
<accession>A0A2M6R8V5</accession>
<reference evidence="2" key="1">
    <citation type="submission" date="2017-09" db="EMBL/GenBank/DDBJ databases">
        <title>Depth-based differentiation of microbial function through sediment-hosted aquifers and enrichment of novel symbionts in the deep terrestrial subsurface.</title>
        <authorList>
            <person name="Probst A.J."/>
            <person name="Ladd B."/>
            <person name="Jarett J.K."/>
            <person name="Geller-Mcgrath D.E."/>
            <person name="Sieber C.M.K."/>
            <person name="Emerson J.B."/>
            <person name="Anantharaman K."/>
            <person name="Thomas B.C."/>
            <person name="Malmstrom R."/>
            <person name="Stieglmeier M."/>
            <person name="Klingl A."/>
            <person name="Woyke T."/>
            <person name="Ryan C.M."/>
            <person name="Banfield J.F."/>
        </authorList>
    </citation>
    <scope>NUCLEOTIDE SEQUENCE [LARGE SCALE GENOMIC DNA]</scope>
</reference>
<organism evidence="1 2">
    <name type="scientific">Candidatus Berkelbacteria bacterium CG10_big_fil_rev_8_21_14_0_10_43_14</name>
    <dbReference type="NCBI Taxonomy" id="1974515"/>
    <lineage>
        <taxon>Bacteria</taxon>
        <taxon>Candidatus Berkelbacteria</taxon>
    </lineage>
</organism>
<evidence type="ECO:0000313" key="1">
    <source>
        <dbReference type="EMBL" id="PIS07028.1"/>
    </source>
</evidence>